<comment type="similarity">
    <text evidence="1">Belongs to the TCP10 family.</text>
</comment>
<gene>
    <name evidence="5" type="ORF">CXG81DRAFT_20970</name>
</gene>
<feature type="coiled-coil region" evidence="2">
    <location>
        <begin position="234"/>
        <end position="268"/>
    </location>
</feature>
<feature type="region of interest" description="Disordered" evidence="3">
    <location>
        <begin position="146"/>
        <end position="233"/>
    </location>
</feature>
<proteinExistence type="inferred from homology"/>
<dbReference type="OrthoDB" id="10252174at2759"/>
<feature type="compositionally biased region" description="Polar residues" evidence="3">
    <location>
        <begin position="444"/>
        <end position="453"/>
    </location>
</feature>
<evidence type="ECO:0000313" key="5">
    <source>
        <dbReference type="EMBL" id="RKO98879.1"/>
    </source>
</evidence>
<dbReference type="Pfam" id="PF07202">
    <property type="entry name" value="Tcp10_C"/>
    <property type="match status" value="1"/>
</dbReference>
<dbReference type="InterPro" id="IPR047002">
    <property type="entry name" value="Tcp10_C_sf"/>
</dbReference>
<evidence type="ECO:0000256" key="3">
    <source>
        <dbReference type="SAM" id="MobiDB-lite"/>
    </source>
</evidence>
<feature type="region of interest" description="Disordered" evidence="3">
    <location>
        <begin position="73"/>
        <end position="125"/>
    </location>
</feature>
<feature type="compositionally biased region" description="Low complexity" evidence="3">
    <location>
        <begin position="383"/>
        <end position="402"/>
    </location>
</feature>
<feature type="compositionally biased region" description="Basic and acidic residues" evidence="3">
    <location>
        <begin position="150"/>
        <end position="175"/>
    </location>
</feature>
<dbReference type="InterPro" id="IPR026581">
    <property type="entry name" value="TCP10L/CENPJ"/>
</dbReference>
<dbReference type="Proteomes" id="UP000274922">
    <property type="component" value="Unassembled WGS sequence"/>
</dbReference>
<keyword evidence="6" id="KW-1185">Reference proteome</keyword>
<dbReference type="EMBL" id="ML014349">
    <property type="protein sequence ID" value="RKO98879.1"/>
    <property type="molecule type" value="Genomic_DNA"/>
</dbReference>
<reference evidence="6" key="1">
    <citation type="journal article" date="2018" name="Nat. Microbiol.">
        <title>Leveraging single-cell genomics to expand the fungal tree of life.</title>
        <authorList>
            <person name="Ahrendt S.R."/>
            <person name="Quandt C.A."/>
            <person name="Ciobanu D."/>
            <person name="Clum A."/>
            <person name="Salamov A."/>
            <person name="Andreopoulos B."/>
            <person name="Cheng J.F."/>
            <person name="Woyke T."/>
            <person name="Pelin A."/>
            <person name="Henrissat B."/>
            <person name="Reynolds N.K."/>
            <person name="Benny G.L."/>
            <person name="Smith M.E."/>
            <person name="James T.Y."/>
            <person name="Grigoriev I.V."/>
        </authorList>
    </citation>
    <scope>NUCLEOTIDE SEQUENCE [LARGE SCALE GENOMIC DNA]</scope>
    <source>
        <strain evidence="6">ATCC 52028</strain>
    </source>
</reference>
<feature type="region of interest" description="Disordered" evidence="3">
    <location>
        <begin position="444"/>
        <end position="464"/>
    </location>
</feature>
<dbReference type="STRING" id="1555241.A0A4P9WZ98"/>
<evidence type="ECO:0000256" key="2">
    <source>
        <dbReference type="SAM" id="Coils"/>
    </source>
</evidence>
<keyword evidence="2" id="KW-0175">Coiled coil</keyword>
<organism evidence="5 6">
    <name type="scientific">Caulochytrium protostelioides</name>
    <dbReference type="NCBI Taxonomy" id="1555241"/>
    <lineage>
        <taxon>Eukaryota</taxon>
        <taxon>Fungi</taxon>
        <taxon>Fungi incertae sedis</taxon>
        <taxon>Chytridiomycota</taxon>
        <taxon>Chytridiomycota incertae sedis</taxon>
        <taxon>Chytridiomycetes</taxon>
        <taxon>Caulochytriales</taxon>
        <taxon>Caulochytriaceae</taxon>
        <taxon>Caulochytrium</taxon>
    </lineage>
</organism>
<dbReference type="InterPro" id="IPR009852">
    <property type="entry name" value="CENPJ_C_dom"/>
</dbReference>
<feature type="domain" description="Centromere protein J C-terminal" evidence="4">
    <location>
        <begin position="598"/>
        <end position="632"/>
    </location>
</feature>
<feature type="region of interest" description="Disordered" evidence="3">
    <location>
        <begin position="364"/>
        <end position="415"/>
    </location>
</feature>
<feature type="coiled-coil region" evidence="2">
    <location>
        <begin position="298"/>
        <end position="364"/>
    </location>
</feature>
<dbReference type="PANTHER" id="PTHR10331">
    <property type="entry name" value="T COMPLEX PROTEIN 10"/>
    <property type="match status" value="1"/>
</dbReference>
<accession>A0A4P9WZ98</accession>
<protein>
    <recommendedName>
        <fullName evidence="4">Centromere protein J C-terminal domain-containing protein</fullName>
    </recommendedName>
</protein>
<evidence type="ECO:0000313" key="6">
    <source>
        <dbReference type="Proteomes" id="UP000274922"/>
    </source>
</evidence>
<name>A0A4P9WZ98_9FUNG</name>
<evidence type="ECO:0000259" key="4">
    <source>
        <dbReference type="Pfam" id="PF07202"/>
    </source>
</evidence>
<dbReference type="Gene3D" id="2.60.450.20">
    <property type="match status" value="1"/>
</dbReference>
<sequence length="734" mass="78401">MTRARHHGLAAAAANDADAMGHDDSAFDLSFDGVDEMERLRTEQRRIWEQQHPAHEEALEAFLSLEDALRPCGAPPVPAQPPPALGIGRDSAGSARRHDGHDGDAGWANANRRPPSLFGSEPDEDLADLSYEGASALVNATVGAASAVSHGKDNEGDGDDGRGDDGDGDDGHGDDDGNSDGVLNPVVRRLFPKLVPLPSPAVPSVQRGASADLRPSRSDSARPATVERTAAKPAGRLSASLADVQLAIQRLRREEEQLEAKKATDLAEIETARQAASAALRRDKLRWEKERKAAHLPSKKDRLEIDLLRQQVADLQQECKAMTCRSQLQLSQLRRRLKTSDARIQELQEEVKCLERERAMRMAMNSPSGGSSSHDGGHAVALSASRSSSPTTASSPAFTSTRLSATGAHETTRSALTASTSFRASKAVTAAAVPVAGKTTWAPSARTSLSARTPSAMPGSNPDIADAAPMLDERQRLARMNAVAAELGLEHVQAERLTGEGHLERDYDGGATLTVFRNGTYKQTRRDGHQLVGFANGDVKRIAPDRTEYWYAATATRHESFRDGRQVYHFRNGQIECHMPDGLTDIVFADGTRKVTRPDGAVTSLFPNGTAQSITPDGVETIAFADGTREIYWKGFRQKVAPDGAVKTIYPNGFQEAVSVTGRVRYKDPAGQPIAALPSSVPALPHHLVQQTPHLAAPLAAQASIALKGAAGGAARPSAWPLFDAQGPRSAPAA</sequence>
<feature type="compositionally biased region" description="Pro residues" evidence="3">
    <location>
        <begin position="73"/>
        <end position="84"/>
    </location>
</feature>
<dbReference type="AlphaFoldDB" id="A0A4P9WZ98"/>
<dbReference type="PANTHER" id="PTHR10331:SF6">
    <property type="entry name" value="SPINDLE ASSEMBLY ABNORMAL 4"/>
    <property type="match status" value="1"/>
</dbReference>
<evidence type="ECO:0000256" key="1">
    <source>
        <dbReference type="ARBA" id="ARBA00005627"/>
    </source>
</evidence>